<keyword evidence="4 5" id="KW-0326">Glycosidase</keyword>
<dbReference type="GO" id="GO:0004557">
    <property type="term" value="F:alpha-galactosidase activity"/>
    <property type="evidence" value="ECO:0007669"/>
    <property type="project" value="UniProtKB-UniRule"/>
</dbReference>
<dbReference type="CDD" id="cd14791">
    <property type="entry name" value="GH36"/>
    <property type="match status" value="1"/>
</dbReference>
<evidence type="ECO:0000256" key="1">
    <source>
        <dbReference type="ARBA" id="ARBA00001255"/>
    </source>
</evidence>
<dbReference type="EMBL" id="DXDX01000218">
    <property type="protein sequence ID" value="HIY22641.1"/>
    <property type="molecule type" value="Genomic_DNA"/>
</dbReference>
<feature type="active site" description="Nucleophile" evidence="6">
    <location>
        <position position="478"/>
    </location>
</feature>
<name>A0A9D1YAT5_9FIRM</name>
<dbReference type="PANTHER" id="PTHR43053:SF3">
    <property type="entry name" value="ALPHA-GALACTOSIDASE C-RELATED"/>
    <property type="match status" value="1"/>
</dbReference>
<dbReference type="PIRSF" id="PIRSF005536">
    <property type="entry name" value="Agal"/>
    <property type="match status" value="1"/>
</dbReference>
<dbReference type="AlphaFoldDB" id="A0A9D1YAT5"/>
<dbReference type="Pfam" id="PF02065">
    <property type="entry name" value="Melibiase"/>
    <property type="match status" value="1"/>
</dbReference>
<reference evidence="9" key="2">
    <citation type="submission" date="2021-04" db="EMBL/GenBank/DDBJ databases">
        <authorList>
            <person name="Gilroy R."/>
        </authorList>
    </citation>
    <scope>NUCLEOTIDE SEQUENCE</scope>
    <source>
        <strain evidence="9">ChiBcec16_6824</strain>
    </source>
</reference>
<comment type="similarity">
    <text evidence="5">Belongs to the glycosyl hydrolase.</text>
</comment>
<keyword evidence="3 5" id="KW-0378">Hydrolase</keyword>
<dbReference type="FunFam" id="3.20.20.70:FF:000118">
    <property type="entry name" value="Alpha-galactosidase"/>
    <property type="match status" value="1"/>
</dbReference>
<evidence type="ECO:0000256" key="3">
    <source>
        <dbReference type="ARBA" id="ARBA00022801"/>
    </source>
</evidence>
<dbReference type="Gene3D" id="3.20.20.70">
    <property type="entry name" value="Aldolase class I"/>
    <property type="match status" value="1"/>
</dbReference>
<feature type="domain" description="Glycosyl hydrolase family 36 C-terminal" evidence="7">
    <location>
        <begin position="650"/>
        <end position="725"/>
    </location>
</feature>
<evidence type="ECO:0000313" key="10">
    <source>
        <dbReference type="Proteomes" id="UP000823868"/>
    </source>
</evidence>
<protein>
    <recommendedName>
        <fullName evidence="2 5">Alpha-galactosidase</fullName>
        <ecNumber evidence="2 5">3.2.1.22</ecNumber>
    </recommendedName>
</protein>
<dbReference type="InterPro" id="IPR031705">
    <property type="entry name" value="Glyco_hydro_36_C"/>
</dbReference>
<dbReference type="InterPro" id="IPR050985">
    <property type="entry name" value="Alpha-glycosidase_related"/>
</dbReference>
<gene>
    <name evidence="9" type="ORF">H9841_12170</name>
</gene>
<dbReference type="EC" id="3.2.1.22" evidence="2 5"/>
<dbReference type="InterPro" id="IPR002252">
    <property type="entry name" value="Glyco_hydro_36"/>
</dbReference>
<dbReference type="InterPro" id="IPR017853">
    <property type="entry name" value="GH"/>
</dbReference>
<dbReference type="InterPro" id="IPR031704">
    <property type="entry name" value="Glyco_hydro_36_N"/>
</dbReference>
<dbReference type="InterPro" id="IPR013780">
    <property type="entry name" value="Glyco_hydro_b"/>
</dbReference>
<feature type="domain" description="Glycosyl hydrolase family 36 N-terminal" evidence="8">
    <location>
        <begin position="29"/>
        <end position="285"/>
    </location>
</feature>
<dbReference type="InterPro" id="IPR013785">
    <property type="entry name" value="Aldolase_TIM"/>
</dbReference>
<evidence type="ECO:0000256" key="2">
    <source>
        <dbReference type="ARBA" id="ARBA00012755"/>
    </source>
</evidence>
<dbReference type="GO" id="GO:0016052">
    <property type="term" value="P:carbohydrate catabolic process"/>
    <property type="evidence" value="ECO:0007669"/>
    <property type="project" value="InterPro"/>
</dbReference>
<evidence type="ECO:0000259" key="8">
    <source>
        <dbReference type="Pfam" id="PF16875"/>
    </source>
</evidence>
<comment type="caution">
    <text evidence="9">The sequence shown here is derived from an EMBL/GenBank/DDBJ whole genome shotgun (WGS) entry which is preliminary data.</text>
</comment>
<dbReference type="SUPFAM" id="SSF51445">
    <property type="entry name" value="(Trans)glycosidases"/>
    <property type="match status" value="1"/>
</dbReference>
<dbReference type="Gene3D" id="2.70.98.60">
    <property type="entry name" value="alpha-galactosidase from lactobacil brevis"/>
    <property type="match status" value="1"/>
</dbReference>
<organism evidence="9 10">
    <name type="scientific">Candidatus Flavonifractor merdigallinarum</name>
    <dbReference type="NCBI Taxonomy" id="2838589"/>
    <lineage>
        <taxon>Bacteria</taxon>
        <taxon>Bacillati</taxon>
        <taxon>Bacillota</taxon>
        <taxon>Clostridia</taxon>
        <taxon>Eubacteriales</taxon>
        <taxon>Oscillospiraceae</taxon>
        <taxon>Flavonifractor</taxon>
    </lineage>
</organism>
<dbReference type="Pfam" id="PF16874">
    <property type="entry name" value="Glyco_hydro_36C"/>
    <property type="match status" value="1"/>
</dbReference>
<sequence length="728" mass="81576">MIIQDKTERLFTLQTRNTTYQFKADRNGVLLHTYYGPRIQGGDLSRLIRFADRGFSPNPNEVGDNRAYSLDTLPQEYSGSGAGDFRLSSLELELPDGSCVADLRYVDARQQSGKYTLEGLPAFFGSDSDADTLVVTLEDTAAQVRVELFYGVFEAYDLITRAVRIVNCGDTPVRLRRAASLCLDFPSANLDFITFDGGHVKERKPNRTHLRPGVQSVGSVRGISSHQHNPFVMLCQPGADEEHGICYGAALLYSGNFEAAVERCQFEDARLTMGIHPFHFCWKLEPGQVFTAPEAALVCSPAGFGQMSRQFHRAIRAHLLRDVWANRRKPVLVNSWEAFYFDYDHNRLLQLAKESAALGTELFVLDDGWFGHRDSDTSSLGDWWPNEEKLPGGLGALSKEINELGMEFGLWIEPEMVSENSRLYEEHPDWVLNPTGRPCTRGRCQLVLDYTREEVRDYIFHALQKVMDSANIAYLKWDMNRALTQVWSAALPSDRQGEVYHRYVLGVYDLLERVRQVNPNTLIEGCSGGGGRFDMGMLYYTPQIWCSDNTDAIDRLTIQYGTSFAYPPSTMGAHVSAVPNEQTGRSTPLETRGTVALSGTFGYEMVLGSLSDEEKALVVQQIAAYKESYDLIQTGDYYRLTAPSPDGAPTAWLHVSPDRRSALLCVVAGQTHAGPPFRLLKLQGLDPALQYRLTGDDTPWPGDVLMQAGYPLPMLNEYQSLRLWLKAE</sequence>
<dbReference type="Gene3D" id="2.60.40.1180">
    <property type="entry name" value="Golgi alpha-mannosidase II"/>
    <property type="match status" value="1"/>
</dbReference>
<evidence type="ECO:0000256" key="6">
    <source>
        <dbReference type="PIRSR" id="PIRSR005536-1"/>
    </source>
</evidence>
<proteinExistence type="inferred from homology"/>
<feature type="active site" description="Proton donor" evidence="6">
    <location>
        <position position="548"/>
    </location>
</feature>
<evidence type="ECO:0000313" key="9">
    <source>
        <dbReference type="EMBL" id="HIY22641.1"/>
    </source>
</evidence>
<evidence type="ECO:0000259" key="7">
    <source>
        <dbReference type="Pfam" id="PF16874"/>
    </source>
</evidence>
<dbReference type="PANTHER" id="PTHR43053">
    <property type="entry name" value="GLYCOSIDASE FAMILY 31"/>
    <property type="match status" value="1"/>
</dbReference>
<dbReference type="PRINTS" id="PR00743">
    <property type="entry name" value="GLHYDRLASE36"/>
</dbReference>
<accession>A0A9D1YAT5</accession>
<dbReference type="Pfam" id="PF16875">
    <property type="entry name" value="Glyco_hydro_36N"/>
    <property type="match status" value="1"/>
</dbReference>
<dbReference type="Proteomes" id="UP000823868">
    <property type="component" value="Unassembled WGS sequence"/>
</dbReference>
<evidence type="ECO:0000256" key="4">
    <source>
        <dbReference type="ARBA" id="ARBA00023295"/>
    </source>
</evidence>
<comment type="catalytic activity">
    <reaction evidence="1 5">
        <text>Hydrolysis of terminal, non-reducing alpha-D-galactose residues in alpha-D-galactosides, including galactose oligosaccharides, galactomannans and galactolipids.</text>
        <dbReference type="EC" id="3.2.1.22"/>
    </reaction>
</comment>
<evidence type="ECO:0000256" key="5">
    <source>
        <dbReference type="PIRNR" id="PIRNR005536"/>
    </source>
</evidence>
<reference evidence="9" key="1">
    <citation type="journal article" date="2021" name="PeerJ">
        <title>Extensive microbial diversity within the chicken gut microbiome revealed by metagenomics and culture.</title>
        <authorList>
            <person name="Gilroy R."/>
            <person name="Ravi A."/>
            <person name="Getino M."/>
            <person name="Pursley I."/>
            <person name="Horton D.L."/>
            <person name="Alikhan N.F."/>
            <person name="Baker D."/>
            <person name="Gharbi K."/>
            <person name="Hall N."/>
            <person name="Watson M."/>
            <person name="Adriaenssens E.M."/>
            <person name="Foster-Nyarko E."/>
            <person name="Jarju S."/>
            <person name="Secka A."/>
            <person name="Antonio M."/>
            <person name="Oren A."/>
            <person name="Chaudhuri R.R."/>
            <person name="La Ragione R."/>
            <person name="Hildebrand F."/>
            <person name="Pallen M.J."/>
        </authorList>
    </citation>
    <scope>NUCLEOTIDE SEQUENCE</scope>
    <source>
        <strain evidence="9">ChiBcec16_6824</strain>
    </source>
</reference>
<dbReference type="InterPro" id="IPR038417">
    <property type="entry name" value="Alpga-gal_N_sf"/>
</dbReference>